<dbReference type="PANTHER" id="PTHR47506:SF1">
    <property type="entry name" value="HTH-TYPE TRANSCRIPTIONAL REGULATOR YJDC"/>
    <property type="match status" value="1"/>
</dbReference>
<dbReference type="PROSITE" id="PS50977">
    <property type="entry name" value="HTH_TETR_2"/>
    <property type="match status" value="1"/>
</dbReference>
<dbReference type="Proteomes" id="UP001148203">
    <property type="component" value="Unassembled WGS sequence"/>
</dbReference>
<evidence type="ECO:0000256" key="2">
    <source>
        <dbReference type="ARBA" id="ARBA00023125"/>
    </source>
</evidence>
<gene>
    <name evidence="6" type="ORF">M5G11_04570</name>
</gene>
<dbReference type="InterPro" id="IPR001647">
    <property type="entry name" value="HTH_TetR"/>
</dbReference>
<keyword evidence="2 4" id="KW-0238">DNA-binding</keyword>
<evidence type="ECO:0000313" key="6">
    <source>
        <dbReference type="EMBL" id="MDD0989803.1"/>
    </source>
</evidence>
<evidence type="ECO:0000259" key="5">
    <source>
        <dbReference type="PROSITE" id="PS50977"/>
    </source>
</evidence>
<evidence type="ECO:0000256" key="3">
    <source>
        <dbReference type="ARBA" id="ARBA00023163"/>
    </source>
</evidence>
<feature type="domain" description="HTH tetR-type" evidence="5">
    <location>
        <begin position="1"/>
        <end position="61"/>
    </location>
</feature>
<keyword evidence="3" id="KW-0804">Transcription</keyword>
<dbReference type="Pfam" id="PF00440">
    <property type="entry name" value="TetR_N"/>
    <property type="match status" value="1"/>
</dbReference>
<name>A0ABT5NNS6_9PSED</name>
<evidence type="ECO:0000313" key="7">
    <source>
        <dbReference type="Proteomes" id="UP001148203"/>
    </source>
</evidence>
<keyword evidence="7" id="KW-1185">Reference proteome</keyword>
<comment type="caution">
    <text evidence="6">The sequence shown here is derived from an EMBL/GenBank/DDBJ whole genome shotgun (WGS) entry which is preliminary data.</text>
</comment>
<dbReference type="EMBL" id="JAMDGY010000013">
    <property type="protein sequence ID" value="MDD0989803.1"/>
    <property type="molecule type" value="Genomic_DNA"/>
</dbReference>
<sequence length="181" mass="20392">MAKRDEILATALSLFSRHGYASVGVDKIIAESGVAKMTLYKQFGTKEGLIAEVLKLRDELFMADLCKYVNGHTRGVKRISAIFEWHRRWFKSKEFNGCMFIKASEEFNNSVPEFTAIMRNHKLSIQALIRNCLIEANSAEIEKKTAFIFICLEGLTVHANMFKPENLIDSVLETALAVVAA</sequence>
<keyword evidence="1" id="KW-0805">Transcription regulation</keyword>
<evidence type="ECO:0000256" key="4">
    <source>
        <dbReference type="PROSITE-ProRule" id="PRU00335"/>
    </source>
</evidence>
<proteinExistence type="predicted"/>
<dbReference type="SUPFAM" id="SSF48498">
    <property type="entry name" value="Tetracyclin repressor-like, C-terminal domain"/>
    <property type="match status" value="1"/>
</dbReference>
<organism evidence="6 7">
    <name type="scientific">Pseudomonas fontis</name>
    <dbReference type="NCBI Taxonomy" id="2942633"/>
    <lineage>
        <taxon>Bacteria</taxon>
        <taxon>Pseudomonadati</taxon>
        <taxon>Pseudomonadota</taxon>
        <taxon>Gammaproteobacteria</taxon>
        <taxon>Pseudomonadales</taxon>
        <taxon>Pseudomonadaceae</taxon>
        <taxon>Pseudomonas</taxon>
    </lineage>
</organism>
<dbReference type="InterPro" id="IPR009057">
    <property type="entry name" value="Homeodomain-like_sf"/>
</dbReference>
<dbReference type="SUPFAM" id="SSF46689">
    <property type="entry name" value="Homeodomain-like"/>
    <property type="match status" value="1"/>
</dbReference>
<evidence type="ECO:0000256" key="1">
    <source>
        <dbReference type="ARBA" id="ARBA00023015"/>
    </source>
</evidence>
<accession>A0ABT5NNS6</accession>
<dbReference type="Gene3D" id="1.10.357.10">
    <property type="entry name" value="Tetracycline Repressor, domain 2"/>
    <property type="match status" value="1"/>
</dbReference>
<protein>
    <submittedName>
        <fullName evidence="6">TetR/AcrR family transcriptional regulator</fullName>
    </submittedName>
</protein>
<dbReference type="RefSeq" id="WP_273909385.1">
    <property type="nucleotide sequence ID" value="NZ_JAMDGX010000015.1"/>
</dbReference>
<dbReference type="PANTHER" id="PTHR47506">
    <property type="entry name" value="TRANSCRIPTIONAL REGULATORY PROTEIN"/>
    <property type="match status" value="1"/>
</dbReference>
<feature type="DNA-binding region" description="H-T-H motif" evidence="4">
    <location>
        <begin position="24"/>
        <end position="43"/>
    </location>
</feature>
<dbReference type="PRINTS" id="PR00455">
    <property type="entry name" value="HTHTETR"/>
</dbReference>
<dbReference type="InterPro" id="IPR036271">
    <property type="entry name" value="Tet_transcr_reg_TetR-rel_C_sf"/>
</dbReference>
<reference evidence="6 7" key="1">
    <citation type="submission" date="2022-05" db="EMBL/GenBank/DDBJ databases">
        <title>Novel Pseudomonas spp. Isolated from a Rainbow Trout Aquaculture Facility.</title>
        <authorList>
            <person name="Testerman T."/>
            <person name="Graf J."/>
        </authorList>
    </citation>
    <scope>NUCLEOTIDE SEQUENCE [LARGE SCALE GENOMIC DNA]</scope>
    <source>
        <strain evidence="6 7">ID681</strain>
    </source>
</reference>